<accession>A0ABD1JVW7</accession>
<feature type="compositionally biased region" description="Polar residues" evidence="1">
    <location>
        <begin position="220"/>
        <end position="241"/>
    </location>
</feature>
<dbReference type="PANTHER" id="PTHR47225">
    <property type="entry name" value="EF-HAND CALCIUM-BINDING DOMAIN-CONTAINING PROTEIN 12"/>
    <property type="match status" value="1"/>
</dbReference>
<organism evidence="2 3">
    <name type="scientific">Coilia grayii</name>
    <name type="common">Gray's grenadier anchovy</name>
    <dbReference type="NCBI Taxonomy" id="363190"/>
    <lineage>
        <taxon>Eukaryota</taxon>
        <taxon>Metazoa</taxon>
        <taxon>Chordata</taxon>
        <taxon>Craniata</taxon>
        <taxon>Vertebrata</taxon>
        <taxon>Euteleostomi</taxon>
        <taxon>Actinopterygii</taxon>
        <taxon>Neopterygii</taxon>
        <taxon>Teleostei</taxon>
        <taxon>Clupei</taxon>
        <taxon>Clupeiformes</taxon>
        <taxon>Clupeoidei</taxon>
        <taxon>Engraulidae</taxon>
        <taxon>Coilinae</taxon>
        <taxon>Coilia</taxon>
    </lineage>
</organism>
<keyword evidence="3" id="KW-1185">Reference proteome</keyword>
<comment type="caution">
    <text evidence="2">The sequence shown here is derived from an EMBL/GenBank/DDBJ whole genome shotgun (WGS) entry which is preliminary data.</text>
</comment>
<proteinExistence type="predicted"/>
<dbReference type="EMBL" id="JBHFQA010000011">
    <property type="protein sequence ID" value="KAL2091017.1"/>
    <property type="molecule type" value="Genomic_DNA"/>
</dbReference>
<feature type="region of interest" description="Disordered" evidence="1">
    <location>
        <begin position="191"/>
        <end position="244"/>
    </location>
</feature>
<feature type="region of interest" description="Disordered" evidence="1">
    <location>
        <begin position="303"/>
        <end position="347"/>
    </location>
</feature>
<reference evidence="2 3" key="1">
    <citation type="submission" date="2024-09" db="EMBL/GenBank/DDBJ databases">
        <title>A chromosome-level genome assembly of Gray's grenadier anchovy, Coilia grayii.</title>
        <authorList>
            <person name="Fu Z."/>
        </authorList>
    </citation>
    <scope>NUCLEOTIDE SEQUENCE [LARGE SCALE GENOMIC DNA]</scope>
    <source>
        <strain evidence="2">G4</strain>
        <tissue evidence="2">Muscle</tissue>
    </source>
</reference>
<dbReference type="InterPro" id="IPR042847">
    <property type="entry name" value="EFC12"/>
</dbReference>
<sequence>MVRVNTENLEMEELVQRYKKRDLAQTYFFKMACRVFGPPKSRDRVMIAPPMHVVNNAQRSPVVGQQRLTTSSSGDAGLMSVTSAPPVRRFTTFPEEKSTADQDWVKDRKAFRQTLNGMGNMSQWINNKPLVTELELTVAERERIRQRESHQVRSELRLSPEPKRLSPICLKPPALHVRAQQAPDVVEKVRRFSQGEEQDRIQTYQQRRKGGMREEEMQALMQTMRSGSPAQDAHSSPSSLDGASGRIIDHYRRQELGQYLHSLELCTQYGVNIAQSSMQRVLLHPGDKGVQVSVGGGIRQAGASPLPGCGGRLRGGLVRTTGPASREEEEEEVEEEEPRRKVRKEKSLYPPHRAVRKEPKLMSLSTGRAEIHHKTECWLTREEYAQLRGQKTSTRRADPNAFWPGQDDHIRLYQSQVGIPPESCLFEHVTREPAPSVGAWPVNDRGYSTSGDIEGHKAYTL</sequence>
<protein>
    <submittedName>
        <fullName evidence="2">Uncharacterized protein</fullName>
    </submittedName>
</protein>
<feature type="compositionally biased region" description="Basic and acidic residues" evidence="1">
    <location>
        <begin position="191"/>
        <end position="200"/>
    </location>
</feature>
<dbReference type="Proteomes" id="UP001591681">
    <property type="component" value="Unassembled WGS sequence"/>
</dbReference>
<dbReference type="AlphaFoldDB" id="A0ABD1JVW7"/>
<dbReference type="PANTHER" id="PTHR47225:SF1">
    <property type="entry name" value="EF-HAND CALCIUM-BINDING DOMAIN-CONTAINING PROTEIN 12"/>
    <property type="match status" value="1"/>
</dbReference>
<evidence type="ECO:0000256" key="1">
    <source>
        <dbReference type="SAM" id="MobiDB-lite"/>
    </source>
</evidence>
<name>A0ABD1JVW7_9TELE</name>
<feature type="compositionally biased region" description="Acidic residues" evidence="1">
    <location>
        <begin position="327"/>
        <end position="336"/>
    </location>
</feature>
<evidence type="ECO:0000313" key="3">
    <source>
        <dbReference type="Proteomes" id="UP001591681"/>
    </source>
</evidence>
<evidence type="ECO:0000313" key="2">
    <source>
        <dbReference type="EMBL" id="KAL2091017.1"/>
    </source>
</evidence>
<gene>
    <name evidence="2" type="ORF">ACEWY4_013280</name>
</gene>